<evidence type="ECO:0000313" key="2">
    <source>
        <dbReference type="Proteomes" id="UP001183176"/>
    </source>
</evidence>
<evidence type="ECO:0008006" key="3">
    <source>
        <dbReference type="Google" id="ProtNLM"/>
    </source>
</evidence>
<accession>A0ABU2JCP6</accession>
<sequence>MKDALDNLAARWRPVARTEQKTLHAESFRAFSDLLDADLNLEDGDPVPLLWHWVAVGSSCRQSELGEDGHPTTGHFLPPFENRRRMMAGGSIRQLQPFTIGSRYERLSELVSVEIKAGRTGRMLFTTLRHTFTDDRNQVIAVEEEHVVYRQQEQGQPRGYGARPNDDAAWDSQLDTSHVLAFQPDEKALFRFSALTYNAHRIHYDAPYTTEVEGYPNLVVHGPLLALYLLELPRRAQLRVAEFRYRLTSPAFLGSTLRVARNAQGTLSVGMAGASAPSAQGFPVATMGTR</sequence>
<dbReference type="Proteomes" id="UP001183176">
    <property type="component" value="Unassembled WGS sequence"/>
</dbReference>
<gene>
    <name evidence="1" type="ORF">RM423_15275</name>
</gene>
<organism evidence="1 2">
    <name type="scientific">Jatrophihabitans lederbergiae</name>
    <dbReference type="NCBI Taxonomy" id="3075547"/>
    <lineage>
        <taxon>Bacteria</taxon>
        <taxon>Bacillati</taxon>
        <taxon>Actinomycetota</taxon>
        <taxon>Actinomycetes</taxon>
        <taxon>Jatrophihabitantales</taxon>
        <taxon>Jatrophihabitantaceae</taxon>
        <taxon>Jatrophihabitans</taxon>
    </lineage>
</organism>
<dbReference type="PANTHER" id="PTHR28152">
    <property type="entry name" value="HYDROXYACYL-THIOESTER DEHYDRATASE TYPE 2, MITOCHONDRIAL"/>
    <property type="match status" value="1"/>
</dbReference>
<name>A0ABU2JCP6_9ACTN</name>
<comment type="caution">
    <text evidence="1">The sequence shown here is derived from an EMBL/GenBank/DDBJ whole genome shotgun (WGS) entry which is preliminary data.</text>
</comment>
<keyword evidence="2" id="KW-1185">Reference proteome</keyword>
<protein>
    <recommendedName>
        <fullName evidence="3">N-terminal of MaoC-like dehydratase domain-containing protein</fullName>
    </recommendedName>
</protein>
<proteinExistence type="predicted"/>
<reference evidence="2" key="1">
    <citation type="submission" date="2023-07" db="EMBL/GenBank/DDBJ databases">
        <title>30 novel species of actinomycetes from the DSMZ collection.</title>
        <authorList>
            <person name="Nouioui I."/>
        </authorList>
    </citation>
    <scope>NUCLEOTIDE SEQUENCE [LARGE SCALE GENOMIC DNA]</scope>
    <source>
        <strain evidence="2">DSM 44399</strain>
    </source>
</reference>
<dbReference type="Gene3D" id="3.10.129.10">
    <property type="entry name" value="Hotdog Thioesterase"/>
    <property type="match status" value="2"/>
</dbReference>
<dbReference type="InterPro" id="IPR029069">
    <property type="entry name" value="HotDog_dom_sf"/>
</dbReference>
<dbReference type="InterPro" id="IPR052741">
    <property type="entry name" value="Mitochondrial_HTD2"/>
</dbReference>
<evidence type="ECO:0000313" key="1">
    <source>
        <dbReference type="EMBL" id="MDT0262757.1"/>
    </source>
</evidence>
<dbReference type="PANTHER" id="PTHR28152:SF1">
    <property type="entry name" value="HYDROXYACYL-THIOESTER DEHYDRATASE TYPE 2, MITOCHONDRIAL"/>
    <property type="match status" value="1"/>
</dbReference>
<dbReference type="EMBL" id="JAVREH010000022">
    <property type="protein sequence ID" value="MDT0262757.1"/>
    <property type="molecule type" value="Genomic_DNA"/>
</dbReference>
<dbReference type="SUPFAM" id="SSF54637">
    <property type="entry name" value="Thioesterase/thiol ester dehydrase-isomerase"/>
    <property type="match status" value="1"/>
</dbReference>
<dbReference type="RefSeq" id="WP_311423903.1">
    <property type="nucleotide sequence ID" value="NZ_JAVREH010000022.1"/>
</dbReference>